<accession>X1F101</accession>
<name>X1F101_9ZZZZ</name>
<reference evidence="1" key="1">
    <citation type="journal article" date="2014" name="Front. Microbiol.">
        <title>High frequency of phylogenetically diverse reductive dehalogenase-homologous genes in deep subseafloor sedimentary metagenomes.</title>
        <authorList>
            <person name="Kawai M."/>
            <person name="Futagami T."/>
            <person name="Toyoda A."/>
            <person name="Takaki Y."/>
            <person name="Nishi S."/>
            <person name="Hori S."/>
            <person name="Arai W."/>
            <person name="Tsubouchi T."/>
            <person name="Morono Y."/>
            <person name="Uchiyama I."/>
            <person name="Ito T."/>
            <person name="Fujiyama A."/>
            <person name="Inagaki F."/>
            <person name="Takami H."/>
        </authorList>
    </citation>
    <scope>NUCLEOTIDE SEQUENCE</scope>
    <source>
        <strain evidence="1">Expedition CK06-06</strain>
    </source>
</reference>
<gene>
    <name evidence="1" type="ORF">S03H2_20716</name>
</gene>
<feature type="non-terminal residue" evidence="1">
    <location>
        <position position="1"/>
    </location>
</feature>
<proteinExistence type="predicted"/>
<sequence length="50" mass="5673">IEVVPEPERTIKISLFERAAFVYLDAIIAELAIKMGKTNADMLRKHSETI</sequence>
<protein>
    <submittedName>
        <fullName evidence="1">Uncharacterized protein</fullName>
    </submittedName>
</protein>
<dbReference type="EMBL" id="BARU01010948">
    <property type="protein sequence ID" value="GAH39316.1"/>
    <property type="molecule type" value="Genomic_DNA"/>
</dbReference>
<evidence type="ECO:0000313" key="1">
    <source>
        <dbReference type="EMBL" id="GAH39316.1"/>
    </source>
</evidence>
<dbReference type="AlphaFoldDB" id="X1F101"/>
<comment type="caution">
    <text evidence="1">The sequence shown here is derived from an EMBL/GenBank/DDBJ whole genome shotgun (WGS) entry which is preliminary data.</text>
</comment>
<organism evidence="1">
    <name type="scientific">marine sediment metagenome</name>
    <dbReference type="NCBI Taxonomy" id="412755"/>
    <lineage>
        <taxon>unclassified sequences</taxon>
        <taxon>metagenomes</taxon>
        <taxon>ecological metagenomes</taxon>
    </lineage>
</organism>